<dbReference type="InterPro" id="IPR000522">
    <property type="entry name" value="ABC_transptr_permease_BtuC"/>
</dbReference>
<dbReference type="CDD" id="cd06550">
    <property type="entry name" value="TM_ABC_iron-siderophores_like"/>
    <property type="match status" value="1"/>
</dbReference>
<dbReference type="Gene3D" id="1.10.3470.10">
    <property type="entry name" value="ABC transporter involved in vitamin B12 uptake, BtuC"/>
    <property type="match status" value="1"/>
</dbReference>
<name>A0A6P0H3H4_9ACTN</name>
<sequence length="364" mass="36815">MTLAAPTRTPASHARPRRTLRLGPVSATYRRRSLVVPVLVLLLLLLVAALSLGRGDYPISVPEVLGALVGTGEDTVRFIVLDLRAPRVAVAVLVGLALGVSGALIQTFARNPLASPDVLGVTGGAAIGAVSVIVLGGSGTTAAGVLGGLGLPAAALLGGLVMAGLIFGLAWQSGIDGYRLVLVGVGLSAMAQAVVSYLLTRSALFDAAAANVWLTGSLNGRGWDQALPLALALLVLLPAALATTRVLGVLQFGDETARALGVRVPLAQLAVVLVAVGLAAFAVSAAGPIQFVALVVPQIAVRLTGGSRPPLLTSGLLGALLLTASDLVARTALPETFPVGVITAVVGAPYLLWLLVRGRRRSTL</sequence>
<evidence type="ECO:0000256" key="6">
    <source>
        <dbReference type="ARBA" id="ARBA00022989"/>
    </source>
</evidence>
<feature type="transmembrane region" description="Helical" evidence="8">
    <location>
        <begin position="269"/>
        <end position="291"/>
    </location>
</feature>
<evidence type="ECO:0000256" key="3">
    <source>
        <dbReference type="ARBA" id="ARBA00022448"/>
    </source>
</evidence>
<dbReference type="Proteomes" id="UP000468828">
    <property type="component" value="Unassembled WGS sequence"/>
</dbReference>
<feature type="transmembrane region" description="Helical" evidence="8">
    <location>
        <begin position="149"/>
        <end position="171"/>
    </location>
</feature>
<keyword evidence="6 8" id="KW-1133">Transmembrane helix</keyword>
<keyword evidence="5 8" id="KW-0812">Transmembrane</keyword>
<dbReference type="FunFam" id="1.10.3470.10:FF:000001">
    <property type="entry name" value="Vitamin B12 ABC transporter permease BtuC"/>
    <property type="match status" value="1"/>
</dbReference>
<dbReference type="SUPFAM" id="SSF81345">
    <property type="entry name" value="ABC transporter involved in vitamin B12 uptake, BtuC"/>
    <property type="match status" value="1"/>
</dbReference>
<keyword evidence="7 8" id="KW-0472">Membrane</keyword>
<dbReference type="RefSeq" id="WP_163609997.1">
    <property type="nucleotide sequence ID" value="NZ_JAAGWB010000013.1"/>
</dbReference>
<evidence type="ECO:0000313" key="12">
    <source>
        <dbReference type="Proteomes" id="UP000471152"/>
    </source>
</evidence>
<feature type="transmembrane region" description="Helical" evidence="8">
    <location>
        <begin position="178"/>
        <end position="199"/>
    </location>
</feature>
<gene>
    <name evidence="10" type="ORF">G3R41_05150</name>
    <name evidence="9" type="ORF">GCU67_05150</name>
</gene>
<feature type="transmembrane region" description="Helical" evidence="8">
    <location>
        <begin position="336"/>
        <end position="356"/>
    </location>
</feature>
<keyword evidence="4" id="KW-1003">Cell membrane</keyword>
<dbReference type="GO" id="GO:0005886">
    <property type="term" value="C:plasma membrane"/>
    <property type="evidence" value="ECO:0007669"/>
    <property type="project" value="UniProtKB-SubCell"/>
</dbReference>
<organism evidence="10 12">
    <name type="scientific">Modestobacter muralis</name>
    <dbReference type="NCBI Taxonomy" id="1608614"/>
    <lineage>
        <taxon>Bacteria</taxon>
        <taxon>Bacillati</taxon>
        <taxon>Actinomycetota</taxon>
        <taxon>Actinomycetes</taxon>
        <taxon>Geodermatophilales</taxon>
        <taxon>Geodermatophilaceae</taxon>
        <taxon>Modestobacter</taxon>
    </lineage>
</organism>
<proteinExistence type="inferred from homology"/>
<reference evidence="9 11" key="1">
    <citation type="submission" date="2020-01" db="EMBL/GenBank/DDBJ databases">
        <title>the WGS Modestobacter muralis CPCC 204518.</title>
        <authorList>
            <person name="Jiang Z."/>
        </authorList>
    </citation>
    <scope>NUCLEOTIDE SEQUENCE [LARGE SCALE GENOMIC DNA]</scope>
    <source>
        <strain evidence="9 11">DSM 100205</strain>
    </source>
</reference>
<dbReference type="GO" id="GO:0022857">
    <property type="term" value="F:transmembrane transporter activity"/>
    <property type="evidence" value="ECO:0007669"/>
    <property type="project" value="InterPro"/>
</dbReference>
<dbReference type="AlphaFoldDB" id="A0A6P0H3H4"/>
<feature type="transmembrane region" description="Helical" evidence="8">
    <location>
        <begin position="88"/>
        <end position="106"/>
    </location>
</feature>
<feature type="transmembrane region" description="Helical" evidence="8">
    <location>
        <begin position="226"/>
        <end position="248"/>
    </location>
</feature>
<dbReference type="Pfam" id="PF01032">
    <property type="entry name" value="FecCD"/>
    <property type="match status" value="1"/>
</dbReference>
<dbReference type="PANTHER" id="PTHR30472">
    <property type="entry name" value="FERRIC ENTEROBACTIN TRANSPORT SYSTEM PERMEASE PROTEIN"/>
    <property type="match status" value="1"/>
</dbReference>
<comment type="subcellular location">
    <subcellularLocation>
        <location evidence="1">Cell membrane</location>
        <topology evidence="1">Multi-pass membrane protein</topology>
    </subcellularLocation>
</comment>
<evidence type="ECO:0000256" key="1">
    <source>
        <dbReference type="ARBA" id="ARBA00004651"/>
    </source>
</evidence>
<feature type="transmembrane region" description="Helical" evidence="8">
    <location>
        <begin position="118"/>
        <end position="137"/>
    </location>
</feature>
<evidence type="ECO:0000256" key="8">
    <source>
        <dbReference type="SAM" id="Phobius"/>
    </source>
</evidence>
<evidence type="ECO:0000256" key="2">
    <source>
        <dbReference type="ARBA" id="ARBA00007935"/>
    </source>
</evidence>
<keyword evidence="11" id="KW-1185">Reference proteome</keyword>
<protein>
    <submittedName>
        <fullName evidence="10">Iron chelate uptake ABC transporter family permease subunit</fullName>
    </submittedName>
</protein>
<accession>A0A6P0H3H4</accession>
<comment type="caution">
    <text evidence="10">The sequence shown here is derived from an EMBL/GenBank/DDBJ whole genome shotgun (WGS) entry which is preliminary data.</text>
</comment>
<reference evidence="10 12" key="2">
    <citation type="submission" date="2020-02" db="EMBL/GenBank/DDBJ databases">
        <title>The WGS of Modestobacter muralis DSM 100205.</title>
        <authorList>
            <person name="Jiang Z."/>
        </authorList>
    </citation>
    <scope>NUCLEOTIDE SEQUENCE [LARGE SCALE GENOMIC DNA]</scope>
    <source>
        <strain evidence="10 12">DSM 100205</strain>
    </source>
</reference>
<comment type="similarity">
    <text evidence="2">Belongs to the binding-protein-dependent transport system permease family. FecCD subfamily.</text>
</comment>
<evidence type="ECO:0000256" key="7">
    <source>
        <dbReference type="ARBA" id="ARBA00023136"/>
    </source>
</evidence>
<keyword evidence="3" id="KW-0813">Transport</keyword>
<dbReference type="Proteomes" id="UP000471152">
    <property type="component" value="Unassembled WGS sequence"/>
</dbReference>
<feature type="transmembrane region" description="Helical" evidence="8">
    <location>
        <begin position="34"/>
        <end position="53"/>
    </location>
</feature>
<evidence type="ECO:0000256" key="4">
    <source>
        <dbReference type="ARBA" id="ARBA00022475"/>
    </source>
</evidence>
<evidence type="ECO:0000313" key="11">
    <source>
        <dbReference type="Proteomes" id="UP000468828"/>
    </source>
</evidence>
<dbReference type="PANTHER" id="PTHR30472:SF24">
    <property type="entry name" value="FERRIC ENTEROBACTIN TRANSPORT SYSTEM PERMEASE PROTEIN FEPG"/>
    <property type="match status" value="1"/>
</dbReference>
<evidence type="ECO:0000313" key="9">
    <source>
        <dbReference type="EMBL" id="NEK93563.1"/>
    </source>
</evidence>
<dbReference type="GO" id="GO:0033214">
    <property type="term" value="P:siderophore-iron import into cell"/>
    <property type="evidence" value="ECO:0007669"/>
    <property type="project" value="TreeGrafter"/>
</dbReference>
<evidence type="ECO:0000256" key="5">
    <source>
        <dbReference type="ARBA" id="ARBA00022692"/>
    </source>
</evidence>
<dbReference type="InterPro" id="IPR037294">
    <property type="entry name" value="ABC_BtuC-like"/>
</dbReference>
<dbReference type="EMBL" id="JAAGWB010000013">
    <property type="protein sequence ID" value="NEN50330.1"/>
    <property type="molecule type" value="Genomic_DNA"/>
</dbReference>
<evidence type="ECO:0000313" key="10">
    <source>
        <dbReference type="EMBL" id="NEN50330.1"/>
    </source>
</evidence>
<dbReference type="EMBL" id="JAAGWH010000013">
    <property type="protein sequence ID" value="NEK93563.1"/>
    <property type="molecule type" value="Genomic_DNA"/>
</dbReference>